<dbReference type="RefSeq" id="WP_013570627.1">
    <property type="nucleotide sequence ID" value="NC_014963.1"/>
</dbReference>
<evidence type="ECO:0000313" key="5">
    <source>
        <dbReference type="EMBL" id="ADV84897.1"/>
    </source>
</evidence>
<evidence type="ECO:0000313" key="6">
    <source>
        <dbReference type="Proteomes" id="UP000006844"/>
    </source>
</evidence>
<dbReference type="PANTHER" id="PTHR33164">
    <property type="entry name" value="TRANSCRIPTIONAL REGULATOR, MARR FAMILY"/>
    <property type="match status" value="1"/>
</dbReference>
<evidence type="ECO:0000256" key="1">
    <source>
        <dbReference type="ARBA" id="ARBA00023015"/>
    </source>
</evidence>
<reference evidence="5 6" key="1">
    <citation type="journal article" date="2012" name="Stand. Genomic Sci.">
        <title>Complete genome sequence of Terriglobus saanensis type strain SP1PR4(T), an Acidobacteria from tundra soil.</title>
        <authorList>
            <person name="Rawat S.R."/>
            <person name="Mannisto M.K."/>
            <person name="Starovoytov V."/>
            <person name="Goodwin L."/>
            <person name="Nolan M."/>
            <person name="Hauser L."/>
            <person name="Land M."/>
            <person name="Davenport K.W."/>
            <person name="Woyke T."/>
            <person name="Haggblom M.M."/>
        </authorList>
    </citation>
    <scope>NUCLEOTIDE SEQUENCE</scope>
    <source>
        <strain evidence="6">ATCC BAA-1853 / DSM 23119 / SP1PR4</strain>
    </source>
</reference>
<dbReference type="GO" id="GO:0003700">
    <property type="term" value="F:DNA-binding transcription factor activity"/>
    <property type="evidence" value="ECO:0007669"/>
    <property type="project" value="InterPro"/>
</dbReference>
<dbReference type="PANTHER" id="PTHR33164:SF43">
    <property type="entry name" value="HTH-TYPE TRANSCRIPTIONAL REPRESSOR YETL"/>
    <property type="match status" value="1"/>
</dbReference>
<name>E8V5D8_TERSS</name>
<organism evidence="5 6">
    <name type="scientific">Terriglobus saanensis (strain ATCC BAA-1853 / DSM 23119 / SP1PR4)</name>
    <dbReference type="NCBI Taxonomy" id="401053"/>
    <lineage>
        <taxon>Bacteria</taxon>
        <taxon>Pseudomonadati</taxon>
        <taxon>Acidobacteriota</taxon>
        <taxon>Terriglobia</taxon>
        <taxon>Terriglobales</taxon>
        <taxon>Acidobacteriaceae</taxon>
        <taxon>Terriglobus</taxon>
    </lineage>
</organism>
<dbReference type="PROSITE" id="PS01117">
    <property type="entry name" value="HTH_MARR_1"/>
    <property type="match status" value="1"/>
</dbReference>
<proteinExistence type="predicted"/>
<feature type="domain" description="HTH marR-type" evidence="4">
    <location>
        <begin position="1"/>
        <end position="142"/>
    </location>
</feature>
<evidence type="ECO:0000256" key="2">
    <source>
        <dbReference type="ARBA" id="ARBA00023125"/>
    </source>
</evidence>
<dbReference type="HOGENOM" id="CLU_083287_18_2_0"/>
<dbReference type="AlphaFoldDB" id="E8V5D8"/>
<evidence type="ECO:0000256" key="3">
    <source>
        <dbReference type="ARBA" id="ARBA00023163"/>
    </source>
</evidence>
<accession>E8V5D8</accession>
<dbReference type="PROSITE" id="PS50995">
    <property type="entry name" value="HTH_MARR_2"/>
    <property type="match status" value="1"/>
</dbReference>
<gene>
    <name evidence="5" type="ordered locus">AciPR4_4151</name>
</gene>
<sequence length="154" mass="17142">MIGEVEIPKHDSVGAWAKRLYFASRAVMDSILRPYDIGSTQWYVLYQLANEGPTMQRDLVRMLQIERATLSGVVATLVRKGLVDQAPDAVDQRQRVLRITASGKKLWKTLPDPITLILATAFDGMNPAELAVARRVLQTATQRLNAHISEGNKS</sequence>
<dbReference type="Gene3D" id="1.10.10.10">
    <property type="entry name" value="Winged helix-like DNA-binding domain superfamily/Winged helix DNA-binding domain"/>
    <property type="match status" value="1"/>
</dbReference>
<dbReference type="InterPro" id="IPR039422">
    <property type="entry name" value="MarR/SlyA-like"/>
</dbReference>
<dbReference type="Pfam" id="PF12802">
    <property type="entry name" value="MarR_2"/>
    <property type="match status" value="1"/>
</dbReference>
<protein>
    <submittedName>
        <fullName evidence="5">Transcriptional regulator, MarR family</fullName>
    </submittedName>
</protein>
<dbReference type="KEGG" id="tsa:AciPR4_4151"/>
<dbReference type="eggNOG" id="COG1846">
    <property type="taxonomic scope" value="Bacteria"/>
</dbReference>
<dbReference type="InterPro" id="IPR023187">
    <property type="entry name" value="Tscrpt_reg_MarR-type_CS"/>
</dbReference>
<keyword evidence="3" id="KW-0804">Transcription</keyword>
<dbReference type="InterPro" id="IPR000835">
    <property type="entry name" value="HTH_MarR-typ"/>
</dbReference>
<dbReference type="SUPFAM" id="SSF46785">
    <property type="entry name" value="Winged helix' DNA-binding domain"/>
    <property type="match status" value="1"/>
</dbReference>
<keyword evidence="1" id="KW-0805">Transcription regulation</keyword>
<dbReference type="GO" id="GO:0006950">
    <property type="term" value="P:response to stress"/>
    <property type="evidence" value="ECO:0007669"/>
    <property type="project" value="TreeGrafter"/>
</dbReference>
<dbReference type="SMART" id="SM00347">
    <property type="entry name" value="HTH_MARR"/>
    <property type="match status" value="1"/>
</dbReference>
<dbReference type="InterPro" id="IPR036390">
    <property type="entry name" value="WH_DNA-bd_sf"/>
</dbReference>
<dbReference type="EMBL" id="CP002467">
    <property type="protein sequence ID" value="ADV84897.1"/>
    <property type="molecule type" value="Genomic_DNA"/>
</dbReference>
<evidence type="ECO:0000259" key="4">
    <source>
        <dbReference type="PROSITE" id="PS50995"/>
    </source>
</evidence>
<dbReference type="OrthoDB" id="5327581at2"/>
<dbReference type="GO" id="GO:0003677">
    <property type="term" value="F:DNA binding"/>
    <property type="evidence" value="ECO:0007669"/>
    <property type="project" value="UniProtKB-KW"/>
</dbReference>
<dbReference type="STRING" id="401053.AciPR4_4151"/>
<keyword evidence="2" id="KW-0238">DNA-binding</keyword>
<dbReference type="InterPro" id="IPR036388">
    <property type="entry name" value="WH-like_DNA-bd_sf"/>
</dbReference>
<dbReference type="Proteomes" id="UP000006844">
    <property type="component" value="Chromosome"/>
</dbReference>
<keyword evidence="6" id="KW-1185">Reference proteome</keyword>